<sequence length="94" mass="10686">MKIPGLNAGPNPQAASPRMVAMGSRRRLLPKWFNFVLPITLLFAVSGIAYTFKWNSDRQKQGNGVCIDCARQREMVEEVYFNKKNEGAHKGYRL</sequence>
<gene>
    <name evidence="2" type="ORF">ABB37_04118</name>
</gene>
<accession>A0A0N1J4Y9</accession>
<dbReference type="Proteomes" id="UP000037923">
    <property type="component" value="Unassembled WGS sequence"/>
</dbReference>
<dbReference type="OMA" id="CERQREM"/>
<evidence type="ECO:0000313" key="2">
    <source>
        <dbReference type="EMBL" id="KPA81864.1"/>
    </source>
</evidence>
<dbReference type="OrthoDB" id="270499at2759"/>
<evidence type="ECO:0000313" key="3">
    <source>
        <dbReference type="Proteomes" id="UP000037923"/>
    </source>
</evidence>
<organism evidence="2 3">
    <name type="scientific">Leptomonas pyrrhocoris</name>
    <name type="common">Firebug parasite</name>
    <dbReference type="NCBI Taxonomy" id="157538"/>
    <lineage>
        <taxon>Eukaryota</taxon>
        <taxon>Discoba</taxon>
        <taxon>Euglenozoa</taxon>
        <taxon>Kinetoplastea</taxon>
        <taxon>Metakinetoplastina</taxon>
        <taxon>Trypanosomatida</taxon>
        <taxon>Trypanosomatidae</taxon>
        <taxon>Leishmaniinae</taxon>
        <taxon>Leptomonas</taxon>
    </lineage>
</organism>
<dbReference type="RefSeq" id="XP_015660303.1">
    <property type="nucleotide sequence ID" value="XM_015801683.1"/>
</dbReference>
<comment type="caution">
    <text evidence="2">The sequence shown here is derived from an EMBL/GenBank/DDBJ whole genome shotgun (WGS) entry which is preliminary data.</text>
</comment>
<protein>
    <submittedName>
        <fullName evidence="2">Unspecified product</fullName>
    </submittedName>
</protein>
<keyword evidence="1" id="KW-0812">Transmembrane</keyword>
<dbReference type="GeneID" id="26904409"/>
<dbReference type="EMBL" id="LGTL01000006">
    <property type="protein sequence ID" value="KPA81865.1"/>
    <property type="molecule type" value="Genomic_DNA"/>
</dbReference>
<reference evidence="2 3" key="1">
    <citation type="submission" date="2015-07" db="EMBL/GenBank/DDBJ databases">
        <title>High-quality genome of monoxenous trypanosomatid Leptomonas pyrrhocoris.</title>
        <authorList>
            <person name="Flegontov P."/>
            <person name="Butenko A."/>
            <person name="Firsov S."/>
            <person name="Vlcek C."/>
            <person name="Logacheva M.D."/>
            <person name="Field M."/>
            <person name="Filatov D."/>
            <person name="Flegontova O."/>
            <person name="Gerasimov E."/>
            <person name="Jackson A.P."/>
            <person name="Kelly S."/>
            <person name="Opperdoes F."/>
            <person name="O'Reilly A."/>
            <person name="Votypka J."/>
            <person name="Yurchenko V."/>
            <person name="Lukes J."/>
        </authorList>
    </citation>
    <scope>NUCLEOTIDE SEQUENCE [LARGE SCALE GENOMIC DNA]</scope>
    <source>
        <strain evidence="2">H10</strain>
    </source>
</reference>
<dbReference type="EMBL" id="LGTL01000006">
    <property type="protein sequence ID" value="KPA81864.1"/>
    <property type="molecule type" value="Genomic_DNA"/>
</dbReference>
<proteinExistence type="predicted"/>
<dbReference type="AlphaFoldDB" id="A0A0N1J4Y9"/>
<keyword evidence="1" id="KW-0472">Membrane</keyword>
<keyword evidence="3" id="KW-1185">Reference proteome</keyword>
<evidence type="ECO:0000256" key="1">
    <source>
        <dbReference type="SAM" id="Phobius"/>
    </source>
</evidence>
<dbReference type="RefSeq" id="XP_015660304.1">
    <property type="nucleotide sequence ID" value="XM_015801684.1"/>
</dbReference>
<feature type="transmembrane region" description="Helical" evidence="1">
    <location>
        <begin position="32"/>
        <end position="52"/>
    </location>
</feature>
<name>A0A0N1J4Y9_LEPPY</name>
<keyword evidence="1" id="KW-1133">Transmembrane helix</keyword>
<dbReference type="VEuPathDB" id="TriTrypDB:LpyrH10_06_4880"/>